<dbReference type="RefSeq" id="WP_338738762.1">
    <property type="nucleotide sequence ID" value="NZ_CP146612.1"/>
</dbReference>
<protein>
    <submittedName>
        <fullName evidence="2">ROK family protein</fullName>
    </submittedName>
</protein>
<evidence type="ECO:0000256" key="1">
    <source>
        <dbReference type="ARBA" id="ARBA00006479"/>
    </source>
</evidence>
<dbReference type="Pfam" id="PF00480">
    <property type="entry name" value="ROK"/>
    <property type="match status" value="1"/>
</dbReference>
<keyword evidence="3" id="KW-1185">Reference proteome</keyword>
<proteinExistence type="inferred from homology"/>
<organism evidence="2 3">
    <name type="scientific">Candidatus Dehalogenimonas loeffleri</name>
    <dbReference type="NCBI Taxonomy" id="3127115"/>
    <lineage>
        <taxon>Bacteria</taxon>
        <taxon>Bacillati</taxon>
        <taxon>Chloroflexota</taxon>
        <taxon>Dehalococcoidia</taxon>
        <taxon>Dehalococcoidales</taxon>
        <taxon>Dehalococcoidaceae</taxon>
        <taxon>Dehalogenimonas</taxon>
    </lineage>
</organism>
<evidence type="ECO:0000313" key="2">
    <source>
        <dbReference type="EMBL" id="WWX26017.1"/>
    </source>
</evidence>
<dbReference type="InterPro" id="IPR000600">
    <property type="entry name" value="ROK"/>
</dbReference>
<dbReference type="InterPro" id="IPR049874">
    <property type="entry name" value="ROK_cs"/>
</dbReference>
<evidence type="ECO:0000313" key="3">
    <source>
        <dbReference type="Proteomes" id="UP001375370"/>
    </source>
</evidence>
<dbReference type="InterPro" id="IPR043129">
    <property type="entry name" value="ATPase_NBD"/>
</dbReference>
<gene>
    <name evidence="2" type="ORF">V8247_03375</name>
</gene>
<dbReference type="Proteomes" id="UP001375370">
    <property type="component" value="Chromosome"/>
</dbReference>
<dbReference type="SUPFAM" id="SSF53067">
    <property type="entry name" value="Actin-like ATPase domain"/>
    <property type="match status" value="1"/>
</dbReference>
<sequence length="320" mass="32392">MKEVPKILVADLGGTKVLAGIVSGDGKLQHRRKRESAGDGELKDILANLYAALDDVLAAAASSPAAVALASAGAIDLKKGVVTHSPNMMAVNGAPLRELLSQRYGIPAVMLNDASAAALAEHHLGAGRGSRDMIFLTVSTGIGGGIIVDNKLYQGADGTAGEFGHTIIDLNGPADTCGGYGCLEQYASGTAIARKAVNLLNSGVASSLADVLARQGRITAADVAAAALSGDPLAKEVFDAAMRALGTGIISIVNVFNPELIVIGGGVSQTGEQLFAPVRRAVAEHAYKLPASRVKIVPAALGDEAGAVGAALFAREELGL</sequence>
<dbReference type="PANTHER" id="PTHR18964">
    <property type="entry name" value="ROK (REPRESSOR, ORF, KINASE) FAMILY"/>
    <property type="match status" value="1"/>
</dbReference>
<dbReference type="EMBL" id="CP146612">
    <property type="protein sequence ID" value="WWX26017.1"/>
    <property type="molecule type" value="Genomic_DNA"/>
</dbReference>
<comment type="similarity">
    <text evidence="1">Belongs to the ROK (NagC/XylR) family.</text>
</comment>
<dbReference type="Gene3D" id="3.30.420.40">
    <property type="match status" value="2"/>
</dbReference>
<dbReference type="PROSITE" id="PS01125">
    <property type="entry name" value="ROK"/>
    <property type="match status" value="1"/>
</dbReference>
<reference evidence="2 3" key="1">
    <citation type="submission" date="2024-03" db="EMBL/GenBank/DDBJ databases">
        <title>A Dehalogenimonas Isolated from Estuarine Sediments Dihaloeliminates Chlorinated Alkanes.</title>
        <authorList>
            <person name="Yang Y."/>
            <person name="Wang H."/>
        </authorList>
    </citation>
    <scope>NUCLEOTIDE SEQUENCE [LARGE SCALE GENOMIC DNA]</scope>
    <source>
        <strain evidence="2 3">W</strain>
    </source>
</reference>
<name>A0ABZ2J532_9CHLR</name>
<accession>A0ABZ2J532</accession>
<dbReference type="PANTHER" id="PTHR18964:SF149">
    <property type="entry name" value="BIFUNCTIONAL UDP-N-ACETYLGLUCOSAMINE 2-EPIMERASE_N-ACETYLMANNOSAMINE KINASE"/>
    <property type="match status" value="1"/>
</dbReference>